<dbReference type="NCBIfam" id="TIGR03696">
    <property type="entry name" value="Rhs_assc_core"/>
    <property type="match status" value="1"/>
</dbReference>
<name>A0A318HP05_9BACT</name>
<comment type="caution">
    <text evidence="3">The sequence shown here is derived from an EMBL/GenBank/DDBJ whole genome shotgun (WGS) entry which is preliminary data.</text>
</comment>
<protein>
    <submittedName>
        <fullName evidence="3">RHS repeat-associated protein</fullName>
    </submittedName>
</protein>
<evidence type="ECO:0000256" key="1">
    <source>
        <dbReference type="SAM" id="MobiDB-lite"/>
    </source>
</evidence>
<evidence type="ECO:0000313" key="3">
    <source>
        <dbReference type="EMBL" id="PXX15459.1"/>
    </source>
</evidence>
<evidence type="ECO:0000259" key="2">
    <source>
        <dbReference type="Pfam" id="PF22322"/>
    </source>
</evidence>
<dbReference type="Gene3D" id="2.180.10.10">
    <property type="entry name" value="RHS repeat-associated core"/>
    <property type="match status" value="1"/>
</dbReference>
<dbReference type="InterPro" id="IPR050708">
    <property type="entry name" value="T6SS_VgrG/RHS"/>
</dbReference>
<feature type="region of interest" description="Disordered" evidence="1">
    <location>
        <begin position="387"/>
        <end position="406"/>
    </location>
</feature>
<evidence type="ECO:0000313" key="4">
    <source>
        <dbReference type="Proteomes" id="UP000248314"/>
    </source>
</evidence>
<sequence length="557" mass="63304">MYWDEENRLMALSDNDKTSRYTYNSAGERVVKSHGYLEGMYVNGAPQGLTSDCVDFRLRFGKTSKLLFLSACTEVPRDGGLHHLPRTHTQRFTKHYFIGDRRVASKIGAGIFQNAYGHGANVVTAGQKDYQMRMMQIERQREDYYRKLGTPPGVPTMKGATAEPENTHEGYNTIIRELGDHSVPDGWIQRPKRNAVPGTPPGPPVQWDKAEDPDDVQPGYGYVPADTTREDIFYYHTDHLGSSSYITDAKANIAQFDAYLPYGELLVDEHSSSEEMPYKFNGKEFDEETGLYYYGARYMNPRTSLWYGVDPLAEKYPNIGGYVYCTSNPVTLIDPNGKEIKENESGPQWLRYAKFVFKHPIATYRIGKGVTHGADDISTNSTRVATRGNVLDGSRPKDECEPGSENGAFRHTLWQATITSEFDTRTAEEAGNAHEDNPNTDLAIKIFSNLSEADQTVDLLNNQIGREIGQREKDKGMRHLAFSVLKEFEQKGLYTAVKRGRGWVVKKTRLSKDKYLKLFNLFEILDNRGFKPEEAELYDMKVKQKLESQQITWETMK</sequence>
<dbReference type="PANTHER" id="PTHR32305">
    <property type="match status" value="1"/>
</dbReference>
<dbReference type="EMBL" id="QJJX01000075">
    <property type="protein sequence ID" value="PXX15459.1"/>
    <property type="molecule type" value="Genomic_DNA"/>
</dbReference>
<dbReference type="InterPro" id="IPR022385">
    <property type="entry name" value="Rhs_assc_core"/>
</dbReference>
<organism evidence="3 4">
    <name type="scientific">Hoylesella shahii DSM 15611 = JCM 12083</name>
    <dbReference type="NCBI Taxonomy" id="1122991"/>
    <lineage>
        <taxon>Bacteria</taxon>
        <taxon>Pseudomonadati</taxon>
        <taxon>Bacteroidota</taxon>
        <taxon>Bacteroidia</taxon>
        <taxon>Bacteroidales</taxon>
        <taxon>Prevotellaceae</taxon>
        <taxon>Hoylesella</taxon>
    </lineage>
</organism>
<proteinExistence type="predicted"/>
<dbReference type="AlphaFoldDB" id="A0A318HP05"/>
<feature type="domain" description="DUF6973" evidence="2">
    <location>
        <begin position="404"/>
        <end position="481"/>
    </location>
</feature>
<dbReference type="STRING" id="1122991.GCA_000613445_00091"/>
<dbReference type="Pfam" id="PF22322">
    <property type="entry name" value="DUF6973"/>
    <property type="match status" value="1"/>
</dbReference>
<dbReference type="InterPro" id="IPR054246">
    <property type="entry name" value="DUF6973"/>
</dbReference>
<reference evidence="3 4" key="1">
    <citation type="submission" date="2018-05" db="EMBL/GenBank/DDBJ databases">
        <title>Genomic Encyclopedia of Type Strains, Phase I: the one thousand microbial genomes (KMG-I) project.</title>
        <authorList>
            <person name="Kyrpides N."/>
        </authorList>
    </citation>
    <scope>NUCLEOTIDE SEQUENCE [LARGE SCALE GENOMIC DNA]</scope>
    <source>
        <strain evidence="3 4">DSM 15611</strain>
    </source>
</reference>
<feature type="region of interest" description="Disordered" evidence="1">
    <location>
        <begin position="191"/>
        <end position="210"/>
    </location>
</feature>
<keyword evidence="4" id="KW-1185">Reference proteome</keyword>
<gene>
    <name evidence="3" type="ORF">EJ73_02845</name>
</gene>
<dbReference type="PANTHER" id="PTHR32305:SF15">
    <property type="entry name" value="PROTEIN RHSA-RELATED"/>
    <property type="match status" value="1"/>
</dbReference>
<accession>A0A318HP05</accession>
<dbReference type="Proteomes" id="UP000248314">
    <property type="component" value="Unassembled WGS sequence"/>
</dbReference>